<keyword evidence="3" id="KW-1185">Reference proteome</keyword>
<dbReference type="Proteomes" id="UP000235786">
    <property type="component" value="Unassembled WGS sequence"/>
</dbReference>
<name>A0A2J6SDK3_HYAVF</name>
<feature type="compositionally biased region" description="Polar residues" evidence="1">
    <location>
        <begin position="47"/>
        <end position="58"/>
    </location>
</feature>
<evidence type="ECO:0000313" key="3">
    <source>
        <dbReference type="Proteomes" id="UP000235786"/>
    </source>
</evidence>
<gene>
    <name evidence="2" type="ORF">L207DRAFT_560408</name>
</gene>
<accession>A0A2J6SDK3</accession>
<dbReference type="OrthoDB" id="10621159at2759"/>
<protein>
    <submittedName>
        <fullName evidence="2">Uncharacterized protein</fullName>
    </submittedName>
</protein>
<organism evidence="2 3">
    <name type="scientific">Hyaloscypha variabilis (strain UAMH 11265 / GT02V1 / F)</name>
    <name type="common">Meliniomyces variabilis</name>
    <dbReference type="NCBI Taxonomy" id="1149755"/>
    <lineage>
        <taxon>Eukaryota</taxon>
        <taxon>Fungi</taxon>
        <taxon>Dikarya</taxon>
        <taxon>Ascomycota</taxon>
        <taxon>Pezizomycotina</taxon>
        <taxon>Leotiomycetes</taxon>
        <taxon>Helotiales</taxon>
        <taxon>Hyaloscyphaceae</taxon>
        <taxon>Hyaloscypha</taxon>
        <taxon>Hyaloscypha variabilis</taxon>
    </lineage>
</organism>
<sequence>MAATNSNGGANGKTSSVLSHMKNELHIQRQKLVTHYQGQRHVPSLADSESSNVENQTPTRRHLQHTSISNSSRPRDAKLYDSYLEWLNDCPTLPTNNIPPVDVLGVEELDFLKLAIKNQHWDGIADLADPEEDWTRQWSNILAEAACHDERIQKILVDKRLSPGNSGLDGLKFNPLWVLGIPLPGSYDDPLALGSIEDIMTVVDKLTPTILQSVEKQIDIAIEATISQFQNKTGDVDYKSLVPAACPTKETVQLLQIVRSDLEREEEDIDSRRVLNNLKGMPNLPSCGNLAQLLDFELDTPGNPLSSPNSRTLHDFTTESISYLRNLQKDWMVLQPLPDLTASDMSAIENPHYHHEHDPDEWEDEDDELAAYLEATAQISDAEVFEMVPLYRRLFIRIKSRLPRPKPYRQWGWPVAGALSTFSPSAAEEVAWHPSQPVWEKKRMSIESGYLPAESIEVSERNHLGGSAQVPESIESDHVRDRVLGHMKRTISSRTLDEVAFFEGACQNLISVSCRPAGFERLHNQNKLFLVANPGLTQDNWWHCRRLLQMTQSRTPIAESEHNRYELDLVLVLSAILGSYDPIPWLITLDGLLRCISTGYVTSFDGDSTERGIQTRLLQELKGFAHAVAVTALEARFGSSRNFPNNTLPVSRKKTSWYSMFYQLYPNCANSSCLRELPNPLSVFFDMVQFGSIKKARAEQLSNDYYSISTRESRIGYPSVRSFISTNRNFAYACLSGWVNSRNSHPALIVALYWFCEILHIDCKAARGKWPTQF</sequence>
<reference evidence="2 3" key="1">
    <citation type="submission" date="2016-04" db="EMBL/GenBank/DDBJ databases">
        <title>A degradative enzymes factory behind the ericoid mycorrhizal symbiosis.</title>
        <authorList>
            <consortium name="DOE Joint Genome Institute"/>
            <person name="Martino E."/>
            <person name="Morin E."/>
            <person name="Grelet G."/>
            <person name="Kuo A."/>
            <person name="Kohler A."/>
            <person name="Daghino S."/>
            <person name="Barry K."/>
            <person name="Choi C."/>
            <person name="Cichocki N."/>
            <person name="Clum A."/>
            <person name="Copeland A."/>
            <person name="Hainaut M."/>
            <person name="Haridas S."/>
            <person name="Labutti K."/>
            <person name="Lindquist E."/>
            <person name="Lipzen A."/>
            <person name="Khouja H.-R."/>
            <person name="Murat C."/>
            <person name="Ohm R."/>
            <person name="Olson A."/>
            <person name="Spatafora J."/>
            <person name="Veneault-Fourrey C."/>
            <person name="Henrissat B."/>
            <person name="Grigoriev I."/>
            <person name="Martin F."/>
            <person name="Perotto S."/>
        </authorList>
    </citation>
    <scope>NUCLEOTIDE SEQUENCE [LARGE SCALE GENOMIC DNA]</scope>
    <source>
        <strain evidence="2 3">F</strain>
    </source>
</reference>
<dbReference type="EMBL" id="KZ613937">
    <property type="protein sequence ID" value="PMD48822.1"/>
    <property type="molecule type" value="Genomic_DNA"/>
</dbReference>
<dbReference type="AlphaFoldDB" id="A0A2J6SDK3"/>
<evidence type="ECO:0000313" key="2">
    <source>
        <dbReference type="EMBL" id="PMD48822.1"/>
    </source>
</evidence>
<feature type="region of interest" description="Disordered" evidence="1">
    <location>
        <begin position="36"/>
        <end position="74"/>
    </location>
</feature>
<evidence type="ECO:0000256" key="1">
    <source>
        <dbReference type="SAM" id="MobiDB-lite"/>
    </source>
</evidence>
<proteinExistence type="predicted"/>